<dbReference type="EMBL" id="CAJOAX010004654">
    <property type="protein sequence ID" value="CAF3915356.1"/>
    <property type="molecule type" value="Genomic_DNA"/>
</dbReference>
<sequence length="414" mass="47532">MSKRKKNDPNPEDEDDNDSQDKHRQVEPQKVYDFHKKTIEVYPERLRELNRQFLSSISTQITNEPYSVLVGNCLDYVRQYFNYEDDLLQYSPWLVTRLKQSRSDILKCLPETIDIYEALARNDFDRIFDKNNIETSSDDSITNKTSNSIQFRPPPPTTTTTTSSSLPLFNFIKPTTTTTSESTPSTGFNFKTATTPEKIINPSPFTFTLPNTGFGTSTFTSTNFPNQTSTEKSTSSTASSISFTPIPKFSFVPTPASISEEQKGTTEDNEDEPNEPPEPEKVEHEADAKLTYRQIFQFSRIKRKKKFSVKCRMGVNKSGKLIKRGPVQVILKEANEKRQLIVRSDDSLGRLYLNILWSTLIELKKNSTKDLTFVCKLNPGMAEIKEGEFVMILFRFDNETERNDAYEKLNKERT</sequence>
<feature type="region of interest" description="Disordered" evidence="1">
    <location>
        <begin position="258"/>
        <end position="286"/>
    </location>
</feature>
<name>A0A819KEW0_9BILA</name>
<evidence type="ECO:0000313" key="4">
    <source>
        <dbReference type="Proteomes" id="UP000663874"/>
    </source>
</evidence>
<dbReference type="InterPro" id="IPR011993">
    <property type="entry name" value="PH-like_dom_sf"/>
</dbReference>
<feature type="region of interest" description="Disordered" evidence="1">
    <location>
        <begin position="1"/>
        <end position="27"/>
    </location>
</feature>
<dbReference type="EMBL" id="CAJOBE010004711">
    <property type="protein sequence ID" value="CAF3944156.1"/>
    <property type="molecule type" value="Genomic_DNA"/>
</dbReference>
<evidence type="ECO:0000256" key="1">
    <source>
        <dbReference type="SAM" id="MobiDB-lite"/>
    </source>
</evidence>
<evidence type="ECO:0008006" key="5">
    <source>
        <dbReference type="Google" id="ProtNLM"/>
    </source>
</evidence>
<gene>
    <name evidence="3" type="ORF">FNK824_LOCUS22844</name>
    <name evidence="2" type="ORF">OTI717_LOCUS24523</name>
</gene>
<feature type="compositionally biased region" description="Polar residues" evidence="1">
    <location>
        <begin position="135"/>
        <end position="150"/>
    </location>
</feature>
<evidence type="ECO:0000313" key="2">
    <source>
        <dbReference type="EMBL" id="CAF3915356.1"/>
    </source>
</evidence>
<feature type="region of interest" description="Disordered" evidence="1">
    <location>
        <begin position="218"/>
        <end position="240"/>
    </location>
</feature>
<dbReference type="Proteomes" id="UP000663823">
    <property type="component" value="Unassembled WGS sequence"/>
</dbReference>
<dbReference type="Proteomes" id="UP000663874">
    <property type="component" value="Unassembled WGS sequence"/>
</dbReference>
<accession>A0A819KEW0</accession>
<feature type="region of interest" description="Disordered" evidence="1">
    <location>
        <begin position="135"/>
        <end position="165"/>
    </location>
</feature>
<comment type="caution">
    <text evidence="3">The sequence shown here is derived from an EMBL/GenBank/DDBJ whole genome shotgun (WGS) entry which is preliminary data.</text>
</comment>
<organism evidence="3 4">
    <name type="scientific">Rotaria sordida</name>
    <dbReference type="NCBI Taxonomy" id="392033"/>
    <lineage>
        <taxon>Eukaryota</taxon>
        <taxon>Metazoa</taxon>
        <taxon>Spiralia</taxon>
        <taxon>Gnathifera</taxon>
        <taxon>Rotifera</taxon>
        <taxon>Eurotatoria</taxon>
        <taxon>Bdelloidea</taxon>
        <taxon>Philodinida</taxon>
        <taxon>Philodinidae</taxon>
        <taxon>Rotaria</taxon>
    </lineage>
</organism>
<dbReference type="Gene3D" id="2.30.29.30">
    <property type="entry name" value="Pleckstrin-homology domain (PH domain)/Phosphotyrosine-binding domain (PTB)"/>
    <property type="match status" value="1"/>
</dbReference>
<protein>
    <recommendedName>
        <fullName evidence="5">RanBD1 domain-containing protein</fullName>
    </recommendedName>
</protein>
<proteinExistence type="predicted"/>
<dbReference type="AlphaFoldDB" id="A0A819KEW0"/>
<evidence type="ECO:0000313" key="3">
    <source>
        <dbReference type="EMBL" id="CAF3944156.1"/>
    </source>
</evidence>
<reference evidence="3" key="1">
    <citation type="submission" date="2021-02" db="EMBL/GenBank/DDBJ databases">
        <authorList>
            <person name="Nowell W R."/>
        </authorList>
    </citation>
    <scope>NUCLEOTIDE SEQUENCE</scope>
</reference>
<feature type="compositionally biased region" description="Acidic residues" evidence="1">
    <location>
        <begin position="267"/>
        <end position="277"/>
    </location>
</feature>